<accession>U4LV16</accession>
<reference evidence="3 4" key="1">
    <citation type="journal article" date="2013" name="PLoS Genet.">
        <title>The genome and development-dependent transcriptomes of Pyronema confluens: a window into fungal evolution.</title>
        <authorList>
            <person name="Traeger S."/>
            <person name="Altegoer F."/>
            <person name="Freitag M."/>
            <person name="Gabaldon T."/>
            <person name="Kempken F."/>
            <person name="Kumar A."/>
            <person name="Marcet-Houben M."/>
            <person name="Poggeler S."/>
            <person name="Stajich J.E."/>
            <person name="Nowrousian M."/>
        </authorList>
    </citation>
    <scope>NUCLEOTIDE SEQUENCE [LARGE SCALE GENOMIC DNA]</scope>
    <source>
        <strain evidence="4">CBS 100304</strain>
        <tissue evidence="3">Vegetative mycelium</tissue>
    </source>
</reference>
<keyword evidence="2" id="KW-1133">Transmembrane helix</keyword>
<dbReference type="EMBL" id="HF936389">
    <property type="protein sequence ID" value="CCX34192.1"/>
    <property type="molecule type" value="Genomic_DNA"/>
</dbReference>
<dbReference type="eggNOG" id="ENOG502SG61">
    <property type="taxonomic scope" value="Eukaryota"/>
</dbReference>
<evidence type="ECO:0000256" key="2">
    <source>
        <dbReference type="SAM" id="Phobius"/>
    </source>
</evidence>
<evidence type="ECO:0000313" key="3">
    <source>
        <dbReference type="EMBL" id="CCX34192.1"/>
    </source>
</evidence>
<feature type="transmembrane region" description="Helical" evidence="2">
    <location>
        <begin position="30"/>
        <end position="51"/>
    </location>
</feature>
<evidence type="ECO:0000256" key="1">
    <source>
        <dbReference type="SAM" id="Coils"/>
    </source>
</evidence>
<dbReference type="AlphaFoldDB" id="U4LV16"/>
<dbReference type="OMA" id="YLQMSGM"/>
<keyword evidence="4" id="KW-1185">Reference proteome</keyword>
<feature type="coiled-coil region" evidence="1">
    <location>
        <begin position="87"/>
        <end position="122"/>
    </location>
</feature>
<dbReference type="Proteomes" id="UP000018144">
    <property type="component" value="Unassembled WGS sequence"/>
</dbReference>
<keyword evidence="1" id="KW-0175">Coiled coil</keyword>
<dbReference type="InterPro" id="IPR038882">
    <property type="entry name" value="Rcf3"/>
</dbReference>
<sequence>MPSPIRTDPTRTAAADAAAWEAVRGAGVGLVKWGIVSAIAAVGLNFASPIFRNLTIQFKVYLWMCPSTLGSMMEADWRLRRYEAAIRRELKNEMESHRQKALDDEEEELIRLEARARAARAKS</sequence>
<keyword evidence="2" id="KW-0472">Membrane</keyword>
<protein>
    <submittedName>
        <fullName evidence="3">Uncharacterized protein</fullName>
    </submittedName>
</protein>
<proteinExistence type="predicted"/>
<keyword evidence="2" id="KW-0812">Transmembrane</keyword>
<dbReference type="OrthoDB" id="3979469at2759"/>
<gene>
    <name evidence="3" type="ORF">PCON_02974</name>
</gene>
<dbReference type="PANTHER" id="PTHR39153">
    <property type="entry name" value="AGR244WP"/>
    <property type="match status" value="1"/>
</dbReference>
<name>U4LV16_PYROM</name>
<dbReference type="PANTHER" id="PTHR39153:SF1">
    <property type="entry name" value="AGR244WP"/>
    <property type="match status" value="1"/>
</dbReference>
<organism evidence="3 4">
    <name type="scientific">Pyronema omphalodes (strain CBS 100304)</name>
    <name type="common">Pyronema confluens</name>
    <dbReference type="NCBI Taxonomy" id="1076935"/>
    <lineage>
        <taxon>Eukaryota</taxon>
        <taxon>Fungi</taxon>
        <taxon>Dikarya</taxon>
        <taxon>Ascomycota</taxon>
        <taxon>Pezizomycotina</taxon>
        <taxon>Pezizomycetes</taxon>
        <taxon>Pezizales</taxon>
        <taxon>Pyronemataceae</taxon>
        <taxon>Pyronema</taxon>
    </lineage>
</organism>
<evidence type="ECO:0000313" key="4">
    <source>
        <dbReference type="Proteomes" id="UP000018144"/>
    </source>
</evidence>